<feature type="region of interest" description="Disordered" evidence="3">
    <location>
        <begin position="1073"/>
        <end position="1094"/>
    </location>
</feature>
<dbReference type="EMBL" id="AZHC01000007">
    <property type="protein sequence ID" value="OAA46315.1"/>
    <property type="molecule type" value="Genomic_DNA"/>
</dbReference>
<feature type="compositionally biased region" description="Acidic residues" evidence="3">
    <location>
        <begin position="1537"/>
        <end position="1552"/>
    </location>
</feature>
<evidence type="ECO:0000259" key="4">
    <source>
        <dbReference type="PROSITE" id="PS50009"/>
    </source>
</evidence>
<dbReference type="InterPro" id="IPR036964">
    <property type="entry name" value="RASGEF_cat_dom_sf"/>
</dbReference>
<dbReference type="Proteomes" id="UP000243498">
    <property type="component" value="Unassembled WGS sequence"/>
</dbReference>
<keyword evidence="1 2" id="KW-0344">Guanine-nucleotide releasing factor</keyword>
<accession>A0A167G994</accession>
<feature type="region of interest" description="Disordered" evidence="3">
    <location>
        <begin position="430"/>
        <end position="469"/>
    </location>
</feature>
<dbReference type="PROSITE" id="PS50212">
    <property type="entry name" value="RASGEF_NTER"/>
    <property type="match status" value="1"/>
</dbReference>
<feature type="region of interest" description="Disordered" evidence="3">
    <location>
        <begin position="1533"/>
        <end position="1556"/>
    </location>
</feature>
<dbReference type="InterPro" id="IPR023578">
    <property type="entry name" value="Ras_GEF_dom_sf"/>
</dbReference>
<dbReference type="GO" id="GO:0005085">
    <property type="term" value="F:guanyl-nucleotide exchange factor activity"/>
    <property type="evidence" value="ECO:0007669"/>
    <property type="project" value="UniProtKB-KW"/>
</dbReference>
<dbReference type="GO" id="GO:0005886">
    <property type="term" value="C:plasma membrane"/>
    <property type="evidence" value="ECO:0007669"/>
    <property type="project" value="TreeGrafter"/>
</dbReference>
<comment type="caution">
    <text evidence="6">The sequence shown here is derived from an EMBL/GenBank/DDBJ whole genome shotgun (WGS) entry which is preliminary data.</text>
</comment>
<feature type="region of interest" description="Disordered" evidence="3">
    <location>
        <begin position="1264"/>
        <end position="1285"/>
    </location>
</feature>
<dbReference type="InterPro" id="IPR008937">
    <property type="entry name" value="Ras-like_GEF"/>
</dbReference>
<feature type="region of interest" description="Disordered" evidence="3">
    <location>
        <begin position="113"/>
        <end position="232"/>
    </location>
</feature>
<feature type="region of interest" description="Disordered" evidence="3">
    <location>
        <begin position="279"/>
        <end position="316"/>
    </location>
</feature>
<organism evidence="6 7">
    <name type="scientific">Metarhizium rileyi (strain RCEF 4871)</name>
    <name type="common">Nomuraea rileyi</name>
    <dbReference type="NCBI Taxonomy" id="1649241"/>
    <lineage>
        <taxon>Eukaryota</taxon>
        <taxon>Fungi</taxon>
        <taxon>Dikarya</taxon>
        <taxon>Ascomycota</taxon>
        <taxon>Pezizomycotina</taxon>
        <taxon>Sordariomycetes</taxon>
        <taxon>Hypocreomycetidae</taxon>
        <taxon>Hypocreales</taxon>
        <taxon>Clavicipitaceae</taxon>
        <taxon>Metarhizium</taxon>
    </lineage>
</organism>
<evidence type="ECO:0000256" key="2">
    <source>
        <dbReference type="PROSITE-ProRule" id="PRU00168"/>
    </source>
</evidence>
<dbReference type="OrthoDB" id="10254377at2759"/>
<dbReference type="PANTHER" id="PTHR23113:SF363">
    <property type="entry name" value="PROTEIN SON OF SEVENLESS"/>
    <property type="match status" value="1"/>
</dbReference>
<dbReference type="InterPro" id="IPR001895">
    <property type="entry name" value="RASGEF_cat_dom"/>
</dbReference>
<feature type="region of interest" description="Disordered" evidence="3">
    <location>
        <begin position="329"/>
        <end position="348"/>
    </location>
</feature>
<dbReference type="PANTHER" id="PTHR23113">
    <property type="entry name" value="GUANINE NUCLEOTIDE EXCHANGE FACTOR"/>
    <property type="match status" value="1"/>
</dbReference>
<dbReference type="InterPro" id="IPR000651">
    <property type="entry name" value="Ras-like_Gua-exchang_fac_N"/>
</dbReference>
<sequence>MDVVDAHIQSPNMKAGHLTLPIVLLHCTRNKPPTAQLFLIRIVILSLHLNLSLNRSPNLAIFDLSKTSSLHDAVLGLGRGSIWLVEIEHRQPRGARVTSLAYQTFGMNAADPLALTRPSKPGLSASTSLQQARSRAQTSPKRLAGNDTTTRRVSPQQLSSAAKENSSLLKPTATKRIARNIARGGSTASRPLVPLTERRSPEGKTQGLNDSDKWDIAPDGSSASREGRQFTVANVGNNGRIYLRPSVRPAHQRYPQPNFSFPITPPSTAVVDSWNPAERTRQDDTKNEDDTQNNLHTAQWTPTTSATPLVGDRDGLANTRAFSPAIRHRRAMSDSTVHEAKPDKEQEPHAYKVSISRLGERDELRPRTMDDLDEMTGIPMLNVNIPSWRLGTPRFSVRGTPMIRGSSCAPTEDLDYSTLSGCNPSSQVPNLSVPAISNRKPSPLSVPEHHSPLVARRGAPELPSPRLPRPMPSTYKSTHLVIEPAMFTDLTFQPARDDRAIVRYSSAGAVTAATPPRLVAEITSPCFLDYELISDFFLTFRSFLDATNLLRMLIARLRWALDRNDEVGMIVRVRTFVAIRHWILNYFVDDFLTDYDLRVTFCHLLNDFVDELCQGVNSKGVQLKILAELKKCWRRVCAQYWDGAEFDDLLGPGVAITPGGIAGNRDPRLDPATLEAQISAQEQMASTQQTFSNPKVAAFHSEIPQTMQVGDFVVLDNRPGTPESHVGKPVKLEHGTNSPQSLASMNIVSCSFPSRNIRAFSPKTDQIMTAHPVPSGLAGIASGPIATTPKTLMGKRVRPIQTHKRNNSLSDSLRDHNSDKASSTDQEAYTTAPTGGSLVRGNLLPPGHAFVDVESQNRYGHAHRQTTIFQPKSHGYFKEGPLGGAMSGYGMRKLLRSARKALRNKGHGLYSSNANLAGIPSVGPRGATTNRLPGTAVVPQQVTRQNGTRPPVRIDLLGAEVAEDFKKAIREEEEALAAAADGEQAGGRPSNPPNSAPLLSTYPEYSAAHMDTSTLDVLASDRKQRPVSDMGITVGSKSIVIVDDTVPFDMPLIHGTYRGESPLMNTFADSFTRHVTDPTPPNTPPEQSLLGGTPLRSSYLLNQRTNESPVGEEEILPPFIPDLATLEGSRHTMASDDKIRPTLLARGQSRHHPPSSGSAFRLHRRNQSSKTHQSLNSILHRQVTSYGSASVPPTVRSFDATAASSDLDSIHHSETSIPAPLRVLRRRPGGDLKAAAKVADLDRSVVRRSHSVSSFATFGESIHNSHMLGTRPNSAGEFEQSKEQGTSGLTEVFSVGQLAERPPKRDLSLFSTHSSKPIMRPSFEAEAQKLAQIPDEEDDGIESALLKLEGKFPKQPPKPSIIGQSPDATRPEARTETLQRDVMNSHGPRLHTDNKVDTGQEGANNIEPSSVYQPTEQTEHFQVVLDKQHSGKVRALSSFLSRASRDSYCSIPLLERGLDEMIKLSPRSWTDNSILRGSEDEDSLVFDEGQAFHPTHLAKHSSFDFVEKTHSIERIKPGDTVPSTASEVEVGSFLRDDGEDNTDLSSELSEDELGPRDVKGYNCPALDYGLPAHPLAQESTNQRPKTASAQITLTQALSMVPKGYDAGRTNSNTWPRKLLPPTPELTPIMGCTDAPLINEVTRSNALFGAAKHVMANPKVSVHLPFILAFDSDTLAQQFTLIEKDALKEIDWKELIDMDWKHSANSYSRSWVDFLRNSDAQGVGVVIARFNIMVKWAISEIVLTQHLEERARCIIKLIHIASHCRRYRNFATLAQLTIALSSNEISRMSKTWELVPGNDLKTLSDLELLVTPSRNFHNIRREMEMGTDAGCIPFVGIYTHDLLYNAQKPSEIASSPTTAPLVNFERCRIGASVVKTLLRLLEASTRYTFQPIEGITERCLWIGALNDDDIRKHSQTLK</sequence>
<feature type="region of interest" description="Disordered" evidence="3">
    <location>
        <begin position="793"/>
        <end position="840"/>
    </location>
</feature>
<dbReference type="SMART" id="SM00147">
    <property type="entry name" value="RasGEF"/>
    <property type="match status" value="1"/>
</dbReference>
<dbReference type="Gene3D" id="1.10.840.10">
    <property type="entry name" value="Ras guanine-nucleotide exchange factors catalytic domain"/>
    <property type="match status" value="1"/>
</dbReference>
<dbReference type="SMART" id="SM00229">
    <property type="entry name" value="RasGEFN"/>
    <property type="match status" value="1"/>
</dbReference>
<feature type="region of interest" description="Disordered" evidence="3">
    <location>
        <begin position="1351"/>
        <end position="1375"/>
    </location>
</feature>
<dbReference type="CDD" id="cd06224">
    <property type="entry name" value="REM"/>
    <property type="match status" value="1"/>
</dbReference>
<feature type="compositionally biased region" description="Polar residues" evidence="3">
    <location>
        <begin position="820"/>
        <end position="834"/>
    </location>
</feature>
<dbReference type="OMA" id="ICNYATM"/>
<feature type="region of interest" description="Disordered" evidence="3">
    <location>
        <begin position="1144"/>
        <end position="1175"/>
    </location>
</feature>
<name>A0A167G994_METRR</name>
<dbReference type="Pfam" id="PF00618">
    <property type="entry name" value="RasGEF_N"/>
    <property type="match status" value="1"/>
</dbReference>
<feature type="compositionally biased region" description="Polar residues" evidence="3">
    <location>
        <begin position="124"/>
        <end position="169"/>
    </location>
</feature>
<dbReference type="PROSITE" id="PS50009">
    <property type="entry name" value="RASGEF_CAT"/>
    <property type="match status" value="1"/>
</dbReference>
<evidence type="ECO:0000256" key="3">
    <source>
        <dbReference type="SAM" id="MobiDB-lite"/>
    </source>
</evidence>
<feature type="compositionally biased region" description="Basic residues" evidence="3">
    <location>
        <begin position="793"/>
        <end position="806"/>
    </location>
</feature>
<evidence type="ECO:0000313" key="6">
    <source>
        <dbReference type="EMBL" id="OAA46315.1"/>
    </source>
</evidence>
<feature type="domain" description="Ras-GEF" evidence="4">
    <location>
        <begin position="1670"/>
        <end position="1913"/>
    </location>
</feature>
<reference evidence="6 7" key="1">
    <citation type="journal article" date="2016" name="Genome Biol. Evol.">
        <title>Divergent and convergent evolution of fungal pathogenicity.</title>
        <authorList>
            <person name="Shang Y."/>
            <person name="Xiao G."/>
            <person name="Zheng P."/>
            <person name="Cen K."/>
            <person name="Zhan S."/>
            <person name="Wang C."/>
        </authorList>
    </citation>
    <scope>NUCLEOTIDE SEQUENCE [LARGE SCALE GENOMIC DNA]</scope>
    <source>
        <strain evidence="6 7">RCEF 4871</strain>
    </source>
</reference>
<feature type="region of interest" description="Disordered" evidence="3">
    <location>
        <begin position="975"/>
        <end position="1000"/>
    </location>
</feature>
<feature type="compositionally biased region" description="Low complexity" evidence="3">
    <location>
        <begin position="976"/>
        <end position="989"/>
    </location>
</feature>
<keyword evidence="7" id="KW-1185">Reference proteome</keyword>
<dbReference type="GO" id="GO:0007265">
    <property type="term" value="P:Ras protein signal transduction"/>
    <property type="evidence" value="ECO:0007669"/>
    <property type="project" value="TreeGrafter"/>
</dbReference>
<protein>
    <submittedName>
        <fullName evidence="6">Ras guanine nucleotide exchange factor</fullName>
    </submittedName>
</protein>
<dbReference type="STRING" id="1081105.A0A167G994"/>
<dbReference type="Gene3D" id="1.20.870.10">
    <property type="entry name" value="Son of sevenless (SoS) protein Chain: S domain 1"/>
    <property type="match status" value="1"/>
</dbReference>
<feature type="compositionally biased region" description="Basic and acidic residues" evidence="3">
    <location>
        <begin position="336"/>
        <end position="348"/>
    </location>
</feature>
<feature type="domain" description="N-terminal Ras-GEF" evidence="5">
    <location>
        <begin position="506"/>
        <end position="633"/>
    </location>
</feature>
<feature type="compositionally biased region" description="Polar residues" evidence="3">
    <location>
        <begin position="292"/>
        <end position="307"/>
    </location>
</feature>
<feature type="compositionally biased region" description="Basic and acidic residues" evidence="3">
    <location>
        <begin position="279"/>
        <end position="289"/>
    </location>
</feature>
<proteinExistence type="predicted"/>
<evidence type="ECO:0000259" key="5">
    <source>
        <dbReference type="PROSITE" id="PS50212"/>
    </source>
</evidence>
<evidence type="ECO:0000313" key="7">
    <source>
        <dbReference type="Proteomes" id="UP000243498"/>
    </source>
</evidence>
<gene>
    <name evidence="6" type="ORF">NOR_03068</name>
</gene>
<evidence type="ECO:0000256" key="1">
    <source>
        <dbReference type="ARBA" id="ARBA00022658"/>
    </source>
</evidence>
<dbReference type="Pfam" id="PF00617">
    <property type="entry name" value="RasGEF"/>
    <property type="match status" value="1"/>
</dbReference>
<dbReference type="SUPFAM" id="SSF48366">
    <property type="entry name" value="Ras GEF"/>
    <property type="match status" value="1"/>
</dbReference>